<evidence type="ECO:0000259" key="1">
    <source>
        <dbReference type="PROSITE" id="PS51352"/>
    </source>
</evidence>
<dbReference type="Pfam" id="PF14559">
    <property type="entry name" value="TPR_19"/>
    <property type="match status" value="1"/>
</dbReference>
<dbReference type="InterPro" id="IPR036249">
    <property type="entry name" value="Thioredoxin-like_sf"/>
</dbReference>
<dbReference type="InterPro" id="IPR011990">
    <property type="entry name" value="TPR-like_helical_dom_sf"/>
</dbReference>
<protein>
    <submittedName>
        <fullName evidence="2">Tetratricopeptide repeat protein</fullName>
    </submittedName>
</protein>
<proteinExistence type="predicted"/>
<comment type="caution">
    <text evidence="2">The sequence shown here is derived from an EMBL/GenBank/DDBJ whole genome shotgun (WGS) entry which is preliminary data.</text>
</comment>
<dbReference type="InterPro" id="IPR013766">
    <property type="entry name" value="Thioredoxin_domain"/>
</dbReference>
<dbReference type="EMBL" id="JBHRSD010000013">
    <property type="protein sequence ID" value="MFC3032473.1"/>
    <property type="molecule type" value="Genomic_DNA"/>
</dbReference>
<name>A0ABV7CIN4_9GAMM</name>
<dbReference type="SUPFAM" id="SSF52833">
    <property type="entry name" value="Thioredoxin-like"/>
    <property type="match status" value="1"/>
</dbReference>
<feature type="domain" description="Thioredoxin" evidence="1">
    <location>
        <begin position="1"/>
        <end position="112"/>
    </location>
</feature>
<dbReference type="SUPFAM" id="SSF48452">
    <property type="entry name" value="TPR-like"/>
    <property type="match status" value="1"/>
</dbReference>
<organism evidence="2 3">
    <name type="scientific">Pseudoalteromonas fenneropenaei</name>
    <dbReference type="NCBI Taxonomy" id="1737459"/>
    <lineage>
        <taxon>Bacteria</taxon>
        <taxon>Pseudomonadati</taxon>
        <taxon>Pseudomonadota</taxon>
        <taxon>Gammaproteobacteria</taxon>
        <taxon>Alteromonadales</taxon>
        <taxon>Pseudoalteromonadaceae</taxon>
        <taxon>Pseudoalteromonas</taxon>
    </lineage>
</organism>
<evidence type="ECO:0000313" key="2">
    <source>
        <dbReference type="EMBL" id="MFC3032473.1"/>
    </source>
</evidence>
<reference evidence="3" key="1">
    <citation type="journal article" date="2019" name="Int. J. Syst. Evol. Microbiol.">
        <title>The Global Catalogue of Microorganisms (GCM) 10K type strain sequencing project: providing services to taxonomists for standard genome sequencing and annotation.</title>
        <authorList>
            <consortium name="The Broad Institute Genomics Platform"/>
            <consortium name="The Broad Institute Genome Sequencing Center for Infectious Disease"/>
            <person name="Wu L."/>
            <person name="Ma J."/>
        </authorList>
    </citation>
    <scope>NUCLEOTIDE SEQUENCE [LARGE SCALE GENOMIC DNA]</scope>
    <source>
        <strain evidence="3">KCTC 42730</strain>
    </source>
</reference>
<dbReference type="Proteomes" id="UP001595453">
    <property type="component" value="Unassembled WGS sequence"/>
</dbReference>
<gene>
    <name evidence="2" type="ORF">ACFOEE_08085</name>
</gene>
<dbReference type="Gene3D" id="1.25.40.10">
    <property type="entry name" value="Tetratricopeptide repeat domain"/>
    <property type="match status" value="2"/>
</dbReference>
<evidence type="ECO:0000313" key="3">
    <source>
        <dbReference type="Proteomes" id="UP001595453"/>
    </source>
</evidence>
<dbReference type="Pfam" id="PF00085">
    <property type="entry name" value="Thioredoxin"/>
    <property type="match status" value="1"/>
</dbReference>
<dbReference type="PANTHER" id="PTHR45663">
    <property type="entry name" value="GEO12009P1"/>
    <property type="match status" value="1"/>
</dbReference>
<dbReference type="PROSITE" id="PS51352">
    <property type="entry name" value="THIOREDOXIN_2"/>
    <property type="match status" value="1"/>
</dbReference>
<accession>A0ABV7CIN4</accession>
<dbReference type="PANTHER" id="PTHR45663:SF11">
    <property type="entry name" value="GEO12009P1"/>
    <property type="match status" value="1"/>
</dbReference>
<dbReference type="RefSeq" id="WP_377123017.1">
    <property type="nucleotide sequence ID" value="NZ_JBHRSD010000013.1"/>
</dbReference>
<sequence>MTNQILVTQDNIQQTLGLQDKLVLLSFFSAQHPSCVAQREILARLAEQYQDMLVVATLDCETEAMLASQLAQQIGLQTLPTIVVLKNGAPLDIIAGAKSEEELKQQLAEHLPAPETLFLAEAQNALMAGDLNKAFEFAKKAKEAAPKNDKAKLVFADLCIQLNKLEDAKALLATVAVESQDAYFHNLQAKLHQAEQTEESPEIVALRAAIEAAPTDWALYEQLGGALLASGQKEEALAVLLVVLKKDMAFGEVKKTYLDIIASLPNGDKVAGDYRRKLYSLLY</sequence>
<keyword evidence="3" id="KW-1185">Reference proteome</keyword>
<dbReference type="Pfam" id="PF14561">
    <property type="entry name" value="TPR_20"/>
    <property type="match status" value="1"/>
</dbReference>
<dbReference type="Gene3D" id="3.40.30.10">
    <property type="entry name" value="Glutaredoxin"/>
    <property type="match status" value="1"/>
</dbReference>